<evidence type="ECO:0000256" key="3">
    <source>
        <dbReference type="ARBA" id="ARBA00022584"/>
    </source>
</evidence>
<evidence type="ECO:0000256" key="6">
    <source>
        <dbReference type="ARBA" id="ARBA00037256"/>
    </source>
</evidence>
<dbReference type="GO" id="GO:0004058">
    <property type="term" value="F:aromatic-L-amino-acid decarboxylase activity"/>
    <property type="evidence" value="ECO:0007669"/>
    <property type="project" value="UniProtKB-EC"/>
</dbReference>
<evidence type="ECO:0000256" key="8">
    <source>
        <dbReference type="ARBA" id="ARBA00038886"/>
    </source>
</evidence>
<keyword evidence="3" id="KW-0127">Catecholamine biosynthesis</keyword>
<evidence type="ECO:0000256" key="10">
    <source>
        <dbReference type="ARBA" id="ARBA00041275"/>
    </source>
</evidence>
<dbReference type="Gene3D" id="1.20.1340.10">
    <property type="entry name" value="dopa decarboxylase, N-terminal domain"/>
    <property type="match status" value="1"/>
</dbReference>
<gene>
    <name evidence="11 13" type="primary">Ddc</name>
    <name evidence="11" type="ORF">rCG_24456</name>
</gene>
<comment type="function">
    <text evidence="6">Catalyzes the decarboxylation of L-3,4-dihydroxyphenylalanine (DOPA) to dopamine and L-5-hydroxytryptophan to serotonin.</text>
</comment>
<dbReference type="EMBL" id="CH474055">
    <property type="protein sequence ID" value="EDL76067.1"/>
    <property type="molecule type" value="Genomic_DNA"/>
</dbReference>
<keyword evidence="4" id="KW-0456">Lyase</keyword>
<dbReference type="SUPFAM" id="SSF53383">
    <property type="entry name" value="PLP-dependent transferases"/>
    <property type="match status" value="1"/>
</dbReference>
<sequence>MDSREFRRRGKEMVDYIADYLDGIEGRPVYPDVEPGYLRALIPTTAPQEPETYEDIIRDIEKIIMPGVTHWHSPYFFAYFPTASSYPAMLADMLCGAIGCIGFSWKSTRGCEEHATGIWRQGLRCDCSREMYSGQQACAKQTRAPALRGELSCLHLIHS</sequence>
<keyword evidence="5" id="KW-0663">Pyridoxal phosphate</keyword>
<name>A6KJB6_RAT</name>
<dbReference type="FunFam" id="1.20.1340.10:FF:000001">
    <property type="entry name" value="Histidine decarboxylase"/>
    <property type="match status" value="1"/>
</dbReference>
<dbReference type="EC" id="4.1.1.28" evidence="8"/>
<dbReference type="Pfam" id="PF00282">
    <property type="entry name" value="Pyridoxal_deC"/>
    <property type="match status" value="1"/>
</dbReference>
<evidence type="ECO:0000313" key="13">
    <source>
        <dbReference type="RGD" id="2494"/>
    </source>
</evidence>
<dbReference type="AlphaFoldDB" id="A6KJB6"/>
<evidence type="ECO:0000256" key="4">
    <source>
        <dbReference type="ARBA" id="ARBA00022793"/>
    </source>
</evidence>
<comment type="pathway">
    <text evidence="7">Catecholamine biosynthesis; dopamine biosynthesis; dopamine from L-tyrosine: step 2/2.</text>
</comment>
<dbReference type="RGD" id="2494">
    <property type="gene designation" value="Ddc"/>
</dbReference>
<accession>A6KJB6</accession>
<dbReference type="PANTHER" id="PTHR11999">
    <property type="entry name" value="GROUP II PYRIDOXAL-5-PHOSPHATE DECARBOXYLASE"/>
    <property type="match status" value="1"/>
</dbReference>
<dbReference type="GO" id="GO:0030170">
    <property type="term" value="F:pyridoxal phosphate binding"/>
    <property type="evidence" value="ECO:0007669"/>
    <property type="project" value="InterPro"/>
</dbReference>
<dbReference type="GO" id="GO:0042423">
    <property type="term" value="P:catecholamine biosynthetic process"/>
    <property type="evidence" value="ECO:0007669"/>
    <property type="project" value="UniProtKB-KW"/>
</dbReference>
<evidence type="ECO:0000256" key="1">
    <source>
        <dbReference type="ARBA" id="ARBA00001933"/>
    </source>
</evidence>
<evidence type="ECO:0000256" key="9">
    <source>
        <dbReference type="ARBA" id="ARBA00040968"/>
    </source>
</evidence>
<evidence type="ECO:0000256" key="7">
    <source>
        <dbReference type="ARBA" id="ARBA00037889"/>
    </source>
</evidence>
<dbReference type="PANTHER" id="PTHR11999:SF167">
    <property type="entry name" value="AROMATIC-L-AMINO-ACID DECARBOXYLASE"/>
    <property type="match status" value="1"/>
</dbReference>
<comment type="cofactor">
    <cofactor evidence="1">
        <name>pyridoxal 5'-phosphate</name>
        <dbReference type="ChEBI" id="CHEBI:597326"/>
    </cofactor>
</comment>
<protein>
    <recommendedName>
        <fullName evidence="9">Aromatic-L-amino-acid decarboxylase</fullName>
        <ecNumber evidence="8">4.1.1.28</ecNumber>
    </recommendedName>
    <alternativeName>
        <fullName evidence="10">DOPA decarboxylase</fullName>
    </alternativeName>
</protein>
<evidence type="ECO:0000313" key="11">
    <source>
        <dbReference type="EMBL" id="EDL76067.1"/>
    </source>
</evidence>
<dbReference type="InterPro" id="IPR015424">
    <property type="entry name" value="PyrdxlP-dep_Trfase"/>
</dbReference>
<proteinExistence type="predicted"/>
<evidence type="ECO:0000256" key="5">
    <source>
        <dbReference type="ARBA" id="ARBA00022898"/>
    </source>
</evidence>
<evidence type="ECO:0000256" key="2">
    <source>
        <dbReference type="ARBA" id="ARBA00011738"/>
    </source>
</evidence>
<dbReference type="PRINTS" id="PR00800">
    <property type="entry name" value="YHDCRBOXLASE"/>
</dbReference>
<comment type="subunit">
    <text evidence="2">Homodimer.</text>
</comment>
<dbReference type="InterPro" id="IPR002129">
    <property type="entry name" value="PyrdxlP-dep_de-COase"/>
</dbReference>
<dbReference type="InterPro" id="IPR010977">
    <property type="entry name" value="Aromatic_deC"/>
</dbReference>
<dbReference type="GO" id="GO:0019752">
    <property type="term" value="P:carboxylic acid metabolic process"/>
    <property type="evidence" value="ECO:0007669"/>
    <property type="project" value="InterPro"/>
</dbReference>
<organism evidence="11 12">
    <name type="scientific">Rattus norvegicus</name>
    <name type="common">Rat</name>
    <dbReference type="NCBI Taxonomy" id="10116"/>
    <lineage>
        <taxon>Eukaryota</taxon>
        <taxon>Metazoa</taxon>
        <taxon>Chordata</taxon>
        <taxon>Craniata</taxon>
        <taxon>Vertebrata</taxon>
        <taxon>Euteleostomi</taxon>
        <taxon>Mammalia</taxon>
        <taxon>Eutheria</taxon>
        <taxon>Euarchontoglires</taxon>
        <taxon>Glires</taxon>
        <taxon>Rodentia</taxon>
        <taxon>Myomorpha</taxon>
        <taxon>Muroidea</taxon>
        <taxon>Muridae</taxon>
        <taxon>Murinae</taxon>
        <taxon>Rattus</taxon>
    </lineage>
</organism>
<dbReference type="GO" id="GO:0006520">
    <property type="term" value="P:amino acid metabolic process"/>
    <property type="evidence" value="ECO:0007669"/>
    <property type="project" value="InterPro"/>
</dbReference>
<dbReference type="Proteomes" id="UP000234681">
    <property type="component" value="Chromosome 14"/>
</dbReference>
<reference evidence="12" key="1">
    <citation type="submission" date="2005-09" db="EMBL/GenBank/DDBJ databases">
        <authorList>
            <person name="Mural R.J."/>
            <person name="Li P.W."/>
            <person name="Adams M.D."/>
            <person name="Amanatides P.G."/>
            <person name="Baden-Tillson H."/>
            <person name="Barnstead M."/>
            <person name="Chin S.H."/>
            <person name="Dew I."/>
            <person name="Evans C.A."/>
            <person name="Ferriera S."/>
            <person name="Flanigan M."/>
            <person name="Fosler C."/>
            <person name="Glodek A."/>
            <person name="Gu Z."/>
            <person name="Holt R.A."/>
            <person name="Jennings D."/>
            <person name="Kraft C.L."/>
            <person name="Lu F."/>
            <person name="Nguyen T."/>
            <person name="Nusskern D.R."/>
            <person name="Pfannkoch C.M."/>
            <person name="Sitter C."/>
            <person name="Sutton G.G."/>
            <person name="Venter J.C."/>
            <person name="Wang Z."/>
            <person name="Woodage T."/>
            <person name="Zheng X.H."/>
            <person name="Zhong F."/>
        </authorList>
    </citation>
    <scope>NUCLEOTIDE SEQUENCE [LARGE SCALE GENOMIC DNA]</scope>
    <source>
        <strain>BN</strain>
        <strain evidence="12">Sprague-Dawley</strain>
    </source>
</reference>
<keyword evidence="4" id="KW-0210">Decarboxylase</keyword>
<evidence type="ECO:0000313" key="12">
    <source>
        <dbReference type="Proteomes" id="UP000234681"/>
    </source>
</evidence>